<keyword evidence="1" id="KW-0472">Membrane</keyword>
<feature type="transmembrane region" description="Helical" evidence="1">
    <location>
        <begin position="336"/>
        <end position="353"/>
    </location>
</feature>
<protein>
    <submittedName>
        <fullName evidence="2">Transmembrane protein, putative</fullName>
    </submittedName>
</protein>
<dbReference type="Pfam" id="PF19940">
    <property type="entry name" value="DUF6402"/>
    <property type="match status" value="1"/>
</dbReference>
<evidence type="ECO:0000313" key="4">
    <source>
        <dbReference type="Proteomes" id="UP000002051"/>
    </source>
</evidence>
<dbReference type="EnsemblPlants" id="KEH15282">
    <property type="protein sequence ID" value="KEH15282"/>
    <property type="gene ID" value="MTR_1520s0010"/>
</dbReference>
<proteinExistence type="predicted"/>
<dbReference type="InterPro" id="IPR045646">
    <property type="entry name" value="DUF6402"/>
</dbReference>
<dbReference type="EMBL" id="KL404244">
    <property type="protein sequence ID" value="KEH15282.1"/>
    <property type="molecule type" value="Genomic_DNA"/>
</dbReference>
<name>A0A072TCZ7_MEDTR</name>
<evidence type="ECO:0000313" key="2">
    <source>
        <dbReference type="EMBL" id="KEH15282.1"/>
    </source>
</evidence>
<organism evidence="2 4">
    <name type="scientific">Medicago truncatula</name>
    <name type="common">Barrel medic</name>
    <name type="synonym">Medicago tribuloides</name>
    <dbReference type="NCBI Taxonomy" id="3880"/>
    <lineage>
        <taxon>Eukaryota</taxon>
        <taxon>Viridiplantae</taxon>
        <taxon>Streptophyta</taxon>
        <taxon>Embryophyta</taxon>
        <taxon>Tracheophyta</taxon>
        <taxon>Spermatophyta</taxon>
        <taxon>Magnoliopsida</taxon>
        <taxon>eudicotyledons</taxon>
        <taxon>Gunneridae</taxon>
        <taxon>Pentapetalae</taxon>
        <taxon>rosids</taxon>
        <taxon>fabids</taxon>
        <taxon>Fabales</taxon>
        <taxon>Fabaceae</taxon>
        <taxon>Papilionoideae</taxon>
        <taxon>50 kb inversion clade</taxon>
        <taxon>NPAAA clade</taxon>
        <taxon>Hologalegina</taxon>
        <taxon>IRL clade</taxon>
        <taxon>Trifolieae</taxon>
        <taxon>Medicago</taxon>
    </lineage>
</organism>
<feature type="transmembrane region" description="Helical" evidence="1">
    <location>
        <begin position="365"/>
        <end position="386"/>
    </location>
</feature>
<sequence>MDKMGWPISAKLAREWFASPKHAYNDQLNSVQPIDDRTVSLEWALRFRGALERFNQLVRQAIYTPNAATSARNTLTPVIEKSFAAGQMNAAGIVIDTTPFLTDLLQFHVAWRFQYQSVSSVDTLDGTALTDLTGALANFNFYAAVGKATVTGERYYKYEGKNKIFCLEPVAQITHIYVYIKDSYSFNDDSPSKSQYLGHWNKNGMVLSYVAAANDFFKSSNLNVGNSTIEKWHYLPEGEEVNKPIDKRTSLFRKFMAKDVYWPVHNKTYREWRAAHNRGGDFMTHPGGTMKMIRLILRAILVVGAVALVAAIVWPFLPPGATNAIAIFALKNGKTAIFIVTAVIFAAYFYWLLRNIAHFGRAKRAGLAIVTLGLLACLALISLGGVTTDDTDCQRFNYNAKMNGGIKQVDGTTYIVNICGSGARSHGFFADQNEQVKLVITDANGSTLATRLFFVFWDGRPGEDSIKIRDGKLIYFDASDQYDSMRSISLPPTLIDWVAARIPIWLR</sequence>
<evidence type="ECO:0000256" key="1">
    <source>
        <dbReference type="SAM" id="Phobius"/>
    </source>
</evidence>
<gene>
    <name evidence="2" type="ORF">MTR_1520s0010</name>
</gene>
<keyword evidence="1" id="KW-1133">Transmembrane helix</keyword>
<dbReference type="HOGENOM" id="CLU_537904_0_0_1"/>
<reference evidence="2 4" key="2">
    <citation type="journal article" date="2014" name="BMC Genomics">
        <title>An improved genome release (version Mt4.0) for the model legume Medicago truncatula.</title>
        <authorList>
            <person name="Tang H."/>
            <person name="Krishnakumar V."/>
            <person name="Bidwell S."/>
            <person name="Rosen B."/>
            <person name="Chan A."/>
            <person name="Zhou S."/>
            <person name="Gentzbittel L."/>
            <person name="Childs K.L."/>
            <person name="Yandell M."/>
            <person name="Gundlach H."/>
            <person name="Mayer K.F."/>
            <person name="Schwartz D.C."/>
            <person name="Town C.D."/>
        </authorList>
    </citation>
    <scope>GENOME REANNOTATION</scope>
    <source>
        <strain evidence="2">A17</strain>
        <strain evidence="3 4">cv. Jemalong A17</strain>
    </source>
</reference>
<keyword evidence="1 2" id="KW-0812">Transmembrane</keyword>
<reference evidence="2 4" key="1">
    <citation type="journal article" date="2011" name="Nature">
        <title>The Medicago genome provides insight into the evolution of rhizobial symbioses.</title>
        <authorList>
            <person name="Young N.D."/>
            <person name="Debelle F."/>
            <person name="Oldroyd G.E."/>
            <person name="Geurts R."/>
            <person name="Cannon S.B."/>
            <person name="Udvardi M.K."/>
            <person name="Benedito V.A."/>
            <person name="Mayer K.F."/>
            <person name="Gouzy J."/>
            <person name="Schoof H."/>
            <person name="Van de Peer Y."/>
            <person name="Proost S."/>
            <person name="Cook D.R."/>
            <person name="Meyers B.C."/>
            <person name="Spannagl M."/>
            <person name="Cheung F."/>
            <person name="De Mita S."/>
            <person name="Krishnakumar V."/>
            <person name="Gundlach H."/>
            <person name="Zhou S."/>
            <person name="Mudge J."/>
            <person name="Bharti A.K."/>
            <person name="Murray J.D."/>
            <person name="Naoumkina M.A."/>
            <person name="Rosen B."/>
            <person name="Silverstein K.A."/>
            <person name="Tang H."/>
            <person name="Rombauts S."/>
            <person name="Zhao P.X."/>
            <person name="Zhou P."/>
            <person name="Barbe V."/>
            <person name="Bardou P."/>
            <person name="Bechner M."/>
            <person name="Bellec A."/>
            <person name="Berger A."/>
            <person name="Berges H."/>
            <person name="Bidwell S."/>
            <person name="Bisseling T."/>
            <person name="Choisne N."/>
            <person name="Couloux A."/>
            <person name="Denny R."/>
            <person name="Deshpande S."/>
            <person name="Dai X."/>
            <person name="Doyle J.J."/>
            <person name="Dudez A.M."/>
            <person name="Farmer A.D."/>
            <person name="Fouteau S."/>
            <person name="Franken C."/>
            <person name="Gibelin C."/>
            <person name="Gish J."/>
            <person name="Goldstein S."/>
            <person name="Gonzalez A.J."/>
            <person name="Green P.J."/>
            <person name="Hallab A."/>
            <person name="Hartog M."/>
            <person name="Hua A."/>
            <person name="Humphray S.J."/>
            <person name="Jeong D.H."/>
            <person name="Jing Y."/>
            <person name="Jocker A."/>
            <person name="Kenton S.M."/>
            <person name="Kim D.J."/>
            <person name="Klee K."/>
            <person name="Lai H."/>
            <person name="Lang C."/>
            <person name="Lin S."/>
            <person name="Macmil S.L."/>
            <person name="Magdelenat G."/>
            <person name="Matthews L."/>
            <person name="McCorrison J."/>
            <person name="Monaghan E.L."/>
            <person name="Mun J.H."/>
            <person name="Najar F.Z."/>
            <person name="Nicholson C."/>
            <person name="Noirot C."/>
            <person name="O'Bleness M."/>
            <person name="Paule C.R."/>
            <person name="Poulain J."/>
            <person name="Prion F."/>
            <person name="Qin B."/>
            <person name="Qu C."/>
            <person name="Retzel E.F."/>
            <person name="Riddle C."/>
            <person name="Sallet E."/>
            <person name="Samain S."/>
            <person name="Samson N."/>
            <person name="Sanders I."/>
            <person name="Saurat O."/>
            <person name="Scarpelli C."/>
            <person name="Schiex T."/>
            <person name="Segurens B."/>
            <person name="Severin A.J."/>
            <person name="Sherrier D.J."/>
            <person name="Shi R."/>
            <person name="Sims S."/>
            <person name="Singer S.R."/>
            <person name="Sinharoy S."/>
            <person name="Sterck L."/>
            <person name="Viollet A."/>
            <person name="Wang B.B."/>
            <person name="Wang K."/>
            <person name="Wang M."/>
            <person name="Wang X."/>
            <person name="Warfsmann J."/>
            <person name="Weissenbach J."/>
            <person name="White D.D."/>
            <person name="White J.D."/>
            <person name="Wiley G.B."/>
            <person name="Wincker P."/>
            <person name="Xing Y."/>
            <person name="Yang L."/>
            <person name="Yao Z."/>
            <person name="Ying F."/>
            <person name="Zhai J."/>
            <person name="Zhou L."/>
            <person name="Zuber A."/>
            <person name="Denarie J."/>
            <person name="Dixon R.A."/>
            <person name="May G.D."/>
            <person name="Schwartz D.C."/>
            <person name="Rogers J."/>
            <person name="Quetier F."/>
            <person name="Town C.D."/>
            <person name="Roe B.A."/>
        </authorList>
    </citation>
    <scope>NUCLEOTIDE SEQUENCE [LARGE SCALE GENOMIC DNA]</scope>
    <source>
        <strain evidence="2">A17</strain>
        <strain evidence="3 4">cv. Jemalong A17</strain>
    </source>
</reference>
<feature type="transmembrane region" description="Helical" evidence="1">
    <location>
        <begin position="295"/>
        <end position="316"/>
    </location>
</feature>
<dbReference type="AlphaFoldDB" id="A0A072TCZ7"/>
<keyword evidence="4" id="KW-1185">Reference proteome</keyword>
<accession>A0A072TCZ7</accession>
<dbReference type="Proteomes" id="UP000002051">
    <property type="component" value="Unassembled WGS sequence"/>
</dbReference>
<evidence type="ECO:0000313" key="3">
    <source>
        <dbReference type="EnsemblPlants" id="KEH15282"/>
    </source>
</evidence>
<reference evidence="3" key="3">
    <citation type="submission" date="2015-06" db="UniProtKB">
        <authorList>
            <consortium name="EnsemblPlants"/>
        </authorList>
    </citation>
    <scope>IDENTIFICATION</scope>
    <source>
        <strain evidence="3">cv. Jemalong A17</strain>
    </source>
</reference>